<keyword evidence="4" id="KW-1185">Reference proteome</keyword>
<dbReference type="Gene3D" id="3.40.50.1360">
    <property type="match status" value="1"/>
</dbReference>
<organism evidence="3 4">
    <name type="scientific">Acorus gramineus</name>
    <name type="common">Dwarf sweet flag</name>
    <dbReference type="NCBI Taxonomy" id="55184"/>
    <lineage>
        <taxon>Eukaryota</taxon>
        <taxon>Viridiplantae</taxon>
        <taxon>Streptophyta</taxon>
        <taxon>Embryophyta</taxon>
        <taxon>Tracheophyta</taxon>
        <taxon>Spermatophyta</taxon>
        <taxon>Magnoliopsida</taxon>
        <taxon>Liliopsida</taxon>
        <taxon>Acoraceae</taxon>
        <taxon>Acorus</taxon>
    </lineage>
</organism>
<dbReference type="PANTHER" id="PTHR11054">
    <property type="entry name" value="6-PHOSPHOGLUCONOLACTONASE"/>
    <property type="match status" value="1"/>
</dbReference>
<evidence type="ECO:0000259" key="2">
    <source>
        <dbReference type="Pfam" id="PF01182"/>
    </source>
</evidence>
<name>A0AAV9A2K9_ACOGR</name>
<dbReference type="Proteomes" id="UP001179952">
    <property type="component" value="Unassembled WGS sequence"/>
</dbReference>
<comment type="caution">
    <text evidence="3">The sequence shown here is derived from an EMBL/GenBank/DDBJ whole genome shotgun (WGS) entry which is preliminary data.</text>
</comment>
<evidence type="ECO:0000313" key="3">
    <source>
        <dbReference type="EMBL" id="KAK1258395.1"/>
    </source>
</evidence>
<dbReference type="InterPro" id="IPR037171">
    <property type="entry name" value="NagB/RpiA_transferase-like"/>
</dbReference>
<protein>
    <recommendedName>
        <fullName evidence="2">Glucosamine/galactosamine-6-phosphate isomerase domain-containing protein</fullName>
    </recommendedName>
</protein>
<dbReference type="InterPro" id="IPR039104">
    <property type="entry name" value="6PGL"/>
</dbReference>
<dbReference type="GO" id="GO:0005975">
    <property type="term" value="P:carbohydrate metabolic process"/>
    <property type="evidence" value="ECO:0007669"/>
    <property type="project" value="InterPro"/>
</dbReference>
<reference evidence="3" key="1">
    <citation type="journal article" date="2023" name="Nat. Commun.">
        <title>Diploid and tetraploid genomes of Acorus and the evolution of monocots.</title>
        <authorList>
            <person name="Ma L."/>
            <person name="Liu K.W."/>
            <person name="Li Z."/>
            <person name="Hsiao Y.Y."/>
            <person name="Qi Y."/>
            <person name="Fu T."/>
            <person name="Tang G.D."/>
            <person name="Zhang D."/>
            <person name="Sun W.H."/>
            <person name="Liu D.K."/>
            <person name="Li Y."/>
            <person name="Chen G.Z."/>
            <person name="Liu X.D."/>
            <person name="Liao X.Y."/>
            <person name="Jiang Y.T."/>
            <person name="Yu X."/>
            <person name="Hao Y."/>
            <person name="Huang J."/>
            <person name="Zhao X.W."/>
            <person name="Ke S."/>
            <person name="Chen Y.Y."/>
            <person name="Wu W.L."/>
            <person name="Hsu J.L."/>
            <person name="Lin Y.F."/>
            <person name="Huang M.D."/>
            <person name="Li C.Y."/>
            <person name="Huang L."/>
            <person name="Wang Z.W."/>
            <person name="Zhao X."/>
            <person name="Zhong W.Y."/>
            <person name="Peng D.H."/>
            <person name="Ahmad S."/>
            <person name="Lan S."/>
            <person name="Zhang J.S."/>
            <person name="Tsai W.C."/>
            <person name="Van de Peer Y."/>
            <person name="Liu Z.J."/>
        </authorList>
    </citation>
    <scope>NUCLEOTIDE SEQUENCE</scope>
    <source>
        <strain evidence="3">SCP</strain>
    </source>
</reference>
<evidence type="ECO:0000313" key="4">
    <source>
        <dbReference type="Proteomes" id="UP001179952"/>
    </source>
</evidence>
<feature type="domain" description="Glucosamine/galactosamine-6-phosphate isomerase" evidence="2">
    <location>
        <begin position="1"/>
        <end position="83"/>
    </location>
</feature>
<sequence>MGPDGRVASLLPGHPLVKESQRWVTFIKDSLKPPSQRITFTFPVINSSSYIAAAAVHNALGTEKTSDPLPAAMVSLEDGELTWFVDEEATSLFQEEMRNIVTHD</sequence>
<dbReference type="EMBL" id="JAUJYN010000018">
    <property type="protein sequence ID" value="KAK1258395.1"/>
    <property type="molecule type" value="Genomic_DNA"/>
</dbReference>
<dbReference type="Pfam" id="PF01182">
    <property type="entry name" value="Glucosamine_iso"/>
    <property type="match status" value="1"/>
</dbReference>
<gene>
    <name evidence="3" type="ORF">QJS04_geneDACA006996</name>
</gene>
<dbReference type="InterPro" id="IPR006148">
    <property type="entry name" value="Glc/Gal-6P_isomerase"/>
</dbReference>
<reference evidence="3" key="2">
    <citation type="submission" date="2023-06" db="EMBL/GenBank/DDBJ databases">
        <authorList>
            <person name="Ma L."/>
            <person name="Liu K.-W."/>
            <person name="Li Z."/>
            <person name="Hsiao Y.-Y."/>
            <person name="Qi Y."/>
            <person name="Fu T."/>
            <person name="Tang G."/>
            <person name="Zhang D."/>
            <person name="Sun W.-H."/>
            <person name="Liu D.-K."/>
            <person name="Li Y."/>
            <person name="Chen G.-Z."/>
            <person name="Liu X.-D."/>
            <person name="Liao X.-Y."/>
            <person name="Jiang Y.-T."/>
            <person name="Yu X."/>
            <person name="Hao Y."/>
            <person name="Huang J."/>
            <person name="Zhao X.-W."/>
            <person name="Ke S."/>
            <person name="Chen Y.-Y."/>
            <person name="Wu W.-L."/>
            <person name="Hsu J.-L."/>
            <person name="Lin Y.-F."/>
            <person name="Huang M.-D."/>
            <person name="Li C.-Y."/>
            <person name="Huang L."/>
            <person name="Wang Z.-W."/>
            <person name="Zhao X."/>
            <person name="Zhong W.-Y."/>
            <person name="Peng D.-H."/>
            <person name="Ahmad S."/>
            <person name="Lan S."/>
            <person name="Zhang J.-S."/>
            <person name="Tsai W.-C."/>
            <person name="Van De Peer Y."/>
            <person name="Liu Z.-J."/>
        </authorList>
    </citation>
    <scope>NUCLEOTIDE SEQUENCE</scope>
    <source>
        <strain evidence="3">SCP</strain>
        <tissue evidence="3">Leaves</tissue>
    </source>
</reference>
<proteinExistence type="predicted"/>
<dbReference type="SUPFAM" id="SSF100950">
    <property type="entry name" value="NagB/RpiA/CoA transferase-like"/>
    <property type="match status" value="1"/>
</dbReference>
<accession>A0AAV9A2K9</accession>
<dbReference type="PANTHER" id="PTHR11054:SF22">
    <property type="entry name" value="6-PHOSPHOGLUCONOLACTONASE 3, CHLOROPLASTIC"/>
    <property type="match status" value="1"/>
</dbReference>
<evidence type="ECO:0000256" key="1">
    <source>
        <dbReference type="ARBA" id="ARBA00004959"/>
    </source>
</evidence>
<dbReference type="AlphaFoldDB" id="A0AAV9A2K9"/>
<comment type="pathway">
    <text evidence="1">Carbohydrate degradation; pentose phosphate pathway.</text>
</comment>